<comment type="caution">
    <text evidence="3">The sequence shown here is derived from an EMBL/GenBank/DDBJ whole genome shotgun (WGS) entry which is preliminary data.</text>
</comment>
<evidence type="ECO:0000256" key="1">
    <source>
        <dbReference type="SAM" id="SignalP"/>
    </source>
</evidence>
<evidence type="ECO:0000313" key="3">
    <source>
        <dbReference type="EMBL" id="MCX2980617.1"/>
    </source>
</evidence>
<sequence length="134" mass="14529">MECRQLMVFLALTASVYAQAQPGESPWRAAPVWPTHLEYRSQDAEKPVSPAPDPGFTIQVGAFRDRATAMSKAATLGSASVKVERTLRNGESWYLVLLGAYATKVEALAGEGLYLSANPGADTWVRTMPESLAR</sequence>
<dbReference type="Pfam" id="PF05036">
    <property type="entry name" value="SPOR"/>
    <property type="match status" value="1"/>
</dbReference>
<keyword evidence="4" id="KW-1185">Reference proteome</keyword>
<feature type="signal peptide" evidence="1">
    <location>
        <begin position="1"/>
        <end position="20"/>
    </location>
</feature>
<feature type="chain" id="PRO_5047333497" evidence="1">
    <location>
        <begin position="21"/>
        <end position="134"/>
    </location>
</feature>
<reference evidence="3" key="1">
    <citation type="submission" date="2019-02" db="EMBL/GenBank/DDBJ databases">
        <authorList>
            <person name="Li S.-H."/>
        </authorList>
    </citation>
    <scope>NUCLEOTIDE SEQUENCE</scope>
    <source>
        <strain evidence="3">IMCC14734</strain>
    </source>
</reference>
<dbReference type="SUPFAM" id="SSF110997">
    <property type="entry name" value="Sporulation related repeat"/>
    <property type="match status" value="1"/>
</dbReference>
<dbReference type="PROSITE" id="PS51724">
    <property type="entry name" value="SPOR"/>
    <property type="match status" value="1"/>
</dbReference>
<feature type="domain" description="SPOR" evidence="2">
    <location>
        <begin position="50"/>
        <end position="128"/>
    </location>
</feature>
<evidence type="ECO:0000313" key="4">
    <source>
        <dbReference type="Proteomes" id="UP001143362"/>
    </source>
</evidence>
<organism evidence="3 4">
    <name type="scientific">Candidatus Litorirhabdus singularis</name>
    <dbReference type="NCBI Taxonomy" id="2518993"/>
    <lineage>
        <taxon>Bacteria</taxon>
        <taxon>Pseudomonadati</taxon>
        <taxon>Pseudomonadota</taxon>
        <taxon>Gammaproteobacteria</taxon>
        <taxon>Cellvibrionales</taxon>
        <taxon>Halieaceae</taxon>
        <taxon>Candidatus Litorirhabdus</taxon>
    </lineage>
</organism>
<gene>
    <name evidence="3" type="ORF">EYC98_06975</name>
</gene>
<keyword evidence="1" id="KW-0732">Signal</keyword>
<protein>
    <submittedName>
        <fullName evidence="3">SPOR domain-containing protein</fullName>
    </submittedName>
</protein>
<evidence type="ECO:0000259" key="2">
    <source>
        <dbReference type="PROSITE" id="PS51724"/>
    </source>
</evidence>
<dbReference type="Gene3D" id="3.30.70.1070">
    <property type="entry name" value="Sporulation related repeat"/>
    <property type="match status" value="1"/>
</dbReference>
<dbReference type="InterPro" id="IPR036680">
    <property type="entry name" value="SPOR-like_sf"/>
</dbReference>
<accession>A0ABT3TE86</accession>
<name>A0ABT3TE86_9GAMM</name>
<dbReference type="InterPro" id="IPR007730">
    <property type="entry name" value="SPOR-like_dom"/>
</dbReference>
<dbReference type="EMBL" id="SHNN01000001">
    <property type="protein sequence ID" value="MCX2980617.1"/>
    <property type="molecule type" value="Genomic_DNA"/>
</dbReference>
<dbReference type="Proteomes" id="UP001143362">
    <property type="component" value="Unassembled WGS sequence"/>
</dbReference>
<proteinExistence type="predicted"/>